<feature type="compositionally biased region" description="Basic and acidic residues" evidence="2">
    <location>
        <begin position="404"/>
        <end position="413"/>
    </location>
</feature>
<accession>A0A922M6B7</accession>
<evidence type="ECO:0000256" key="2">
    <source>
        <dbReference type="SAM" id="MobiDB-lite"/>
    </source>
</evidence>
<keyword evidence="1" id="KW-0343">GTPase activation</keyword>
<dbReference type="EMBL" id="JACEFF010000774">
    <property type="protein sequence ID" value="KAH9631166.1"/>
    <property type="molecule type" value="Genomic_DNA"/>
</dbReference>
<feature type="region of interest" description="Disordered" evidence="2">
    <location>
        <begin position="183"/>
        <end position="229"/>
    </location>
</feature>
<feature type="compositionally biased region" description="Low complexity" evidence="2">
    <location>
        <begin position="198"/>
        <end position="210"/>
    </location>
</feature>
<dbReference type="Pfam" id="PF12068">
    <property type="entry name" value="PH_RBD"/>
    <property type="match status" value="1"/>
</dbReference>
<evidence type="ECO:0000313" key="5">
    <source>
        <dbReference type="Proteomes" id="UP000814243"/>
    </source>
</evidence>
<feature type="compositionally biased region" description="Basic and acidic residues" evidence="2">
    <location>
        <begin position="429"/>
        <end position="455"/>
    </location>
</feature>
<feature type="compositionally biased region" description="Polar residues" evidence="2">
    <location>
        <begin position="22"/>
        <end position="36"/>
    </location>
</feature>
<evidence type="ECO:0000259" key="3">
    <source>
        <dbReference type="PROSITE" id="PS50086"/>
    </source>
</evidence>
<evidence type="ECO:0000313" key="4">
    <source>
        <dbReference type="EMBL" id="KAH9631166.1"/>
    </source>
</evidence>
<dbReference type="PANTHER" id="PTHR22957:SF502">
    <property type="entry name" value="SMALL G PROTEIN SIGNALING MODULATOR 2-RELATED"/>
    <property type="match status" value="1"/>
</dbReference>
<dbReference type="SUPFAM" id="SSF47923">
    <property type="entry name" value="Ypt/Rab-GAP domain of gyp1p"/>
    <property type="match status" value="2"/>
</dbReference>
<feature type="region of interest" description="Disordered" evidence="2">
    <location>
        <begin position="369"/>
        <end position="455"/>
    </location>
</feature>
<feature type="region of interest" description="Disordered" evidence="2">
    <location>
        <begin position="22"/>
        <end position="41"/>
    </location>
</feature>
<dbReference type="InterPro" id="IPR000195">
    <property type="entry name" value="Rab-GAP-TBC_dom"/>
</dbReference>
<dbReference type="Proteomes" id="UP000814243">
    <property type="component" value="Unassembled WGS sequence"/>
</dbReference>
<dbReference type="AlphaFoldDB" id="A0A922M6B7"/>
<dbReference type="GO" id="GO:0005737">
    <property type="term" value="C:cytoplasm"/>
    <property type="evidence" value="ECO:0007669"/>
    <property type="project" value="UniProtKB-ARBA"/>
</dbReference>
<dbReference type="SMART" id="SM00164">
    <property type="entry name" value="TBC"/>
    <property type="match status" value="1"/>
</dbReference>
<dbReference type="Gene3D" id="1.10.472.80">
    <property type="entry name" value="Ypt/Rab-GAP domain of gyp1p, domain 3"/>
    <property type="match status" value="1"/>
</dbReference>
<reference evidence="4" key="1">
    <citation type="journal article" date="2021" name="G3 (Bethesda)">
        <title>Genome and transcriptome analysis of the beet armyworm Spodoptera exigua reveals targets for pest control. .</title>
        <authorList>
            <person name="Simon S."/>
            <person name="Breeschoten T."/>
            <person name="Jansen H.J."/>
            <person name="Dirks R.P."/>
            <person name="Schranz M.E."/>
            <person name="Ros V.I.D."/>
        </authorList>
    </citation>
    <scope>NUCLEOTIDE SEQUENCE</scope>
    <source>
        <strain evidence="4">TB_SE_WUR_2020</strain>
    </source>
</reference>
<dbReference type="GO" id="GO:0005096">
    <property type="term" value="F:GTPase activator activity"/>
    <property type="evidence" value="ECO:0007669"/>
    <property type="project" value="UniProtKB-KW"/>
</dbReference>
<comment type="caution">
    <text evidence="4">The sequence shown here is derived from an EMBL/GenBank/DDBJ whole genome shotgun (WGS) entry which is preliminary data.</text>
</comment>
<dbReference type="FunFam" id="1.10.472.80:FF:000004">
    <property type="entry name" value="Small G protein signaling modulator 1"/>
    <property type="match status" value="1"/>
</dbReference>
<gene>
    <name evidence="4" type="ORF">HF086_006744</name>
</gene>
<feature type="domain" description="Rab-GAP TBC" evidence="3">
    <location>
        <begin position="298"/>
        <end position="669"/>
    </location>
</feature>
<dbReference type="PANTHER" id="PTHR22957">
    <property type="entry name" value="TBC1 DOMAIN FAMILY MEMBER GTPASE-ACTIVATING PROTEIN"/>
    <property type="match status" value="1"/>
</dbReference>
<feature type="region of interest" description="Disordered" evidence="2">
    <location>
        <begin position="510"/>
        <end position="529"/>
    </location>
</feature>
<protein>
    <recommendedName>
        <fullName evidence="3">Rab-GAP TBC domain-containing protein</fullName>
    </recommendedName>
</protein>
<dbReference type="InterPro" id="IPR035969">
    <property type="entry name" value="Rab-GAP_TBC_sf"/>
</dbReference>
<dbReference type="Gene3D" id="2.30.29.230">
    <property type="match status" value="1"/>
</dbReference>
<dbReference type="InterPro" id="IPR021935">
    <property type="entry name" value="SGSM1/2_RBD"/>
</dbReference>
<dbReference type="PROSITE" id="PS50086">
    <property type="entry name" value="TBC_RABGAP"/>
    <property type="match status" value="1"/>
</dbReference>
<proteinExistence type="predicted"/>
<sequence length="736" mass="82771">MSAGTTTPPSVRRPILNFKRSLNASSDDGASSNTGTGKAAGSSAKDYVESLHQNSTATLLYGKNNVRVQPKDVEEPMPGYLSLHQTAAGLVIKWTPNQLMNGYAESEGIDKRYIFVLDLKLEVINTLASVYWAMSLQVCVWEVVYVHVHRSQASDALILVGQDGVQRPPIHFPKAMRHSLLERAVQSPPRTPRRPLASTSTTSSDSSTMSVDCPPSAGINGHPPVTPIPHQPVEQAASIELVCSTMRRQIISRAFYGWLAYCRHLSTVRTHLSGLVHPIIVPRVHDKDEVYRLVYYGGVQHDIRRHVWPYLLGYYEFGSTAEERAEQDAACRRQYETTMSEWLCVEAIVRQRDREATAASIARLTEASGKLKPTDNNDTSEVFEDDCSVISDNPPIVSPEPSENEQRRPDKPVLSRAPSIDEVDNIEMDSERDKETKQNGETENGDNRDVDVDSLKDLDEDVHLKSVVDNPDMRRESIAEIKRLAEEIVQKGDGRGLLCSVDSAHVNGTGSDFRSSIDESQPSPHQQHTSVIITNPSVDLAAGGSPASGGTTGEFGFILISNRLQCWYTKEISNELVESFALNLHRIEKDVQRCDRNYPFFTDENLDKLRNIMCTSLIQILDCELYELMHAHGDYTHFYFCYRWFLLDFKRELLYQDVFAAWELIWAARHVASEHMVLFIALALLETYRDVILANTMDFTDIIKFFNEMAERHDASAVLSLARDLVLQVQTLIENK</sequence>
<evidence type="ECO:0000256" key="1">
    <source>
        <dbReference type="ARBA" id="ARBA00022468"/>
    </source>
</evidence>
<organism evidence="4 5">
    <name type="scientific">Spodoptera exigua</name>
    <name type="common">Beet armyworm</name>
    <name type="synonym">Noctua fulgens</name>
    <dbReference type="NCBI Taxonomy" id="7107"/>
    <lineage>
        <taxon>Eukaryota</taxon>
        <taxon>Metazoa</taxon>
        <taxon>Ecdysozoa</taxon>
        <taxon>Arthropoda</taxon>
        <taxon>Hexapoda</taxon>
        <taxon>Insecta</taxon>
        <taxon>Pterygota</taxon>
        <taxon>Neoptera</taxon>
        <taxon>Endopterygota</taxon>
        <taxon>Lepidoptera</taxon>
        <taxon>Glossata</taxon>
        <taxon>Ditrysia</taxon>
        <taxon>Noctuoidea</taxon>
        <taxon>Noctuidae</taxon>
        <taxon>Amphipyrinae</taxon>
        <taxon>Spodoptera</taxon>
    </lineage>
</organism>
<name>A0A922M6B7_SPOEX</name>